<accession>A0AAV5LRT8</accession>
<dbReference type="Proteomes" id="UP001054252">
    <property type="component" value="Unassembled WGS sequence"/>
</dbReference>
<evidence type="ECO:0000313" key="3">
    <source>
        <dbReference type="Proteomes" id="UP001054252"/>
    </source>
</evidence>
<organism evidence="2 3">
    <name type="scientific">Rubroshorea leprosula</name>
    <dbReference type="NCBI Taxonomy" id="152421"/>
    <lineage>
        <taxon>Eukaryota</taxon>
        <taxon>Viridiplantae</taxon>
        <taxon>Streptophyta</taxon>
        <taxon>Embryophyta</taxon>
        <taxon>Tracheophyta</taxon>
        <taxon>Spermatophyta</taxon>
        <taxon>Magnoliopsida</taxon>
        <taxon>eudicotyledons</taxon>
        <taxon>Gunneridae</taxon>
        <taxon>Pentapetalae</taxon>
        <taxon>rosids</taxon>
        <taxon>malvids</taxon>
        <taxon>Malvales</taxon>
        <taxon>Dipterocarpaceae</taxon>
        <taxon>Rubroshorea</taxon>
    </lineage>
</organism>
<sequence length="70" mass="7909">MPFLRSRRRTSTEHRQQHADRQNPSSPPILLLFPPLHRATKDPAKPTAFPLKKTGKSLGISPSFLALEHT</sequence>
<name>A0AAV5LRT8_9ROSI</name>
<keyword evidence="3" id="KW-1185">Reference proteome</keyword>
<dbReference type="EMBL" id="BPVZ01000137">
    <property type="protein sequence ID" value="GKV39887.1"/>
    <property type="molecule type" value="Genomic_DNA"/>
</dbReference>
<reference evidence="2 3" key="1">
    <citation type="journal article" date="2021" name="Commun. Biol.">
        <title>The genome of Shorea leprosula (Dipterocarpaceae) highlights the ecological relevance of drought in aseasonal tropical rainforests.</title>
        <authorList>
            <person name="Ng K.K.S."/>
            <person name="Kobayashi M.J."/>
            <person name="Fawcett J.A."/>
            <person name="Hatakeyama M."/>
            <person name="Paape T."/>
            <person name="Ng C.H."/>
            <person name="Ang C.C."/>
            <person name="Tnah L.H."/>
            <person name="Lee C.T."/>
            <person name="Nishiyama T."/>
            <person name="Sese J."/>
            <person name="O'Brien M.J."/>
            <person name="Copetti D."/>
            <person name="Mohd Noor M.I."/>
            <person name="Ong R.C."/>
            <person name="Putra M."/>
            <person name="Sireger I.Z."/>
            <person name="Indrioko S."/>
            <person name="Kosugi Y."/>
            <person name="Izuno A."/>
            <person name="Isagi Y."/>
            <person name="Lee S.L."/>
            <person name="Shimizu K.K."/>
        </authorList>
    </citation>
    <scope>NUCLEOTIDE SEQUENCE [LARGE SCALE GENOMIC DNA]</scope>
    <source>
        <strain evidence="2">214</strain>
    </source>
</reference>
<feature type="region of interest" description="Disordered" evidence="1">
    <location>
        <begin position="1"/>
        <end position="29"/>
    </location>
</feature>
<gene>
    <name evidence="2" type="ORF">SLEP1_g47588</name>
</gene>
<dbReference type="AlphaFoldDB" id="A0AAV5LRT8"/>
<protein>
    <submittedName>
        <fullName evidence="2">Uncharacterized protein</fullName>
    </submittedName>
</protein>
<feature type="compositionally biased region" description="Basic and acidic residues" evidence="1">
    <location>
        <begin position="10"/>
        <end position="21"/>
    </location>
</feature>
<evidence type="ECO:0000256" key="1">
    <source>
        <dbReference type="SAM" id="MobiDB-lite"/>
    </source>
</evidence>
<comment type="caution">
    <text evidence="2">The sequence shown here is derived from an EMBL/GenBank/DDBJ whole genome shotgun (WGS) entry which is preliminary data.</text>
</comment>
<evidence type="ECO:0000313" key="2">
    <source>
        <dbReference type="EMBL" id="GKV39887.1"/>
    </source>
</evidence>
<proteinExistence type="predicted"/>